<evidence type="ECO:0000256" key="1">
    <source>
        <dbReference type="SAM" id="MobiDB-lite"/>
    </source>
</evidence>
<feature type="region of interest" description="Disordered" evidence="1">
    <location>
        <begin position="81"/>
        <end position="101"/>
    </location>
</feature>
<evidence type="ECO:0000313" key="3">
    <source>
        <dbReference type="Proteomes" id="UP000636709"/>
    </source>
</evidence>
<organism evidence="2 3">
    <name type="scientific">Digitaria exilis</name>
    <dbReference type="NCBI Taxonomy" id="1010633"/>
    <lineage>
        <taxon>Eukaryota</taxon>
        <taxon>Viridiplantae</taxon>
        <taxon>Streptophyta</taxon>
        <taxon>Embryophyta</taxon>
        <taxon>Tracheophyta</taxon>
        <taxon>Spermatophyta</taxon>
        <taxon>Magnoliopsida</taxon>
        <taxon>Liliopsida</taxon>
        <taxon>Poales</taxon>
        <taxon>Poaceae</taxon>
        <taxon>PACMAD clade</taxon>
        <taxon>Panicoideae</taxon>
        <taxon>Panicodae</taxon>
        <taxon>Paniceae</taxon>
        <taxon>Anthephorinae</taxon>
        <taxon>Digitaria</taxon>
    </lineage>
</organism>
<name>A0A835EDX9_9POAL</name>
<dbReference type="EMBL" id="JACEFO010001972">
    <property type="protein sequence ID" value="KAF8690450.1"/>
    <property type="molecule type" value="Genomic_DNA"/>
</dbReference>
<proteinExistence type="predicted"/>
<comment type="caution">
    <text evidence="2">The sequence shown here is derived from an EMBL/GenBank/DDBJ whole genome shotgun (WGS) entry which is preliminary data.</text>
</comment>
<evidence type="ECO:0000313" key="2">
    <source>
        <dbReference type="EMBL" id="KAF8690450.1"/>
    </source>
</evidence>
<reference evidence="2" key="1">
    <citation type="submission" date="2020-07" db="EMBL/GenBank/DDBJ databases">
        <title>Genome sequence and genetic diversity analysis of an under-domesticated orphan crop, white fonio (Digitaria exilis).</title>
        <authorList>
            <person name="Bennetzen J.L."/>
            <person name="Chen S."/>
            <person name="Ma X."/>
            <person name="Wang X."/>
            <person name="Yssel A.E.J."/>
            <person name="Chaluvadi S.R."/>
            <person name="Johnson M."/>
            <person name="Gangashetty P."/>
            <person name="Hamidou F."/>
            <person name="Sanogo M.D."/>
            <person name="Zwaenepoel A."/>
            <person name="Wallace J."/>
            <person name="Van De Peer Y."/>
            <person name="Van Deynze A."/>
        </authorList>
    </citation>
    <scope>NUCLEOTIDE SEQUENCE</scope>
    <source>
        <tissue evidence="2">Leaves</tissue>
    </source>
</reference>
<gene>
    <name evidence="2" type="ORF">HU200_040804</name>
</gene>
<accession>A0A835EDX9</accession>
<dbReference type="AlphaFoldDB" id="A0A835EDX9"/>
<keyword evidence="3" id="KW-1185">Reference proteome</keyword>
<dbReference type="Proteomes" id="UP000636709">
    <property type="component" value="Unassembled WGS sequence"/>
</dbReference>
<protein>
    <submittedName>
        <fullName evidence="2">Uncharacterized protein</fullName>
    </submittedName>
</protein>
<sequence>MRLLSQTRRNAFMLQPFDELGSARLDCQTSRAQANALAHLRNPARGGSNLSTSRAEPSLKFSSFIKPRRAEPSHLCIKLSRAEPSLARDNGPSPDIRVEDK</sequence>